<name>V4SQE0_CITCL</name>
<dbReference type="AlphaFoldDB" id="V4SQE0"/>
<proteinExistence type="predicted"/>
<dbReference type="Proteomes" id="UP000030687">
    <property type="component" value="Unassembled WGS sequence"/>
</dbReference>
<keyword evidence="2" id="KW-1185">Reference proteome</keyword>
<dbReference type="EMBL" id="KI536925">
    <property type="protein sequence ID" value="ESR39316.1"/>
    <property type="molecule type" value="Genomic_DNA"/>
</dbReference>
<dbReference type="InParanoid" id="V4SQE0"/>
<protein>
    <submittedName>
        <fullName evidence="1">Uncharacterized protein</fullName>
    </submittedName>
</protein>
<reference evidence="1 2" key="1">
    <citation type="submission" date="2013-10" db="EMBL/GenBank/DDBJ databases">
        <authorList>
            <consortium name="International Citrus Genome Consortium"/>
            <person name="Jenkins J."/>
            <person name="Schmutz J."/>
            <person name="Prochnik S."/>
            <person name="Rokhsar D."/>
            <person name="Gmitter F."/>
            <person name="Ollitrault P."/>
            <person name="Machado M."/>
            <person name="Talon M."/>
            <person name="Wincker P."/>
            <person name="Jaillon O."/>
            <person name="Morgante M."/>
        </authorList>
    </citation>
    <scope>NUCLEOTIDE SEQUENCE</scope>
    <source>
        <strain evidence="2">cv. Clemenules</strain>
    </source>
</reference>
<accession>V4SQE0</accession>
<dbReference type="Gramene" id="ESR39316">
    <property type="protein sequence ID" value="ESR39316"/>
    <property type="gene ID" value="CICLE_v10026900mg"/>
</dbReference>
<dbReference type="KEGG" id="cic:CICLE_v10026900mg"/>
<evidence type="ECO:0000313" key="2">
    <source>
        <dbReference type="Proteomes" id="UP000030687"/>
    </source>
</evidence>
<organism evidence="1 2">
    <name type="scientific">Citrus clementina</name>
    <name type="common">Clementine</name>
    <name type="synonym">Citrus deliciosa x Citrus sinensis</name>
    <dbReference type="NCBI Taxonomy" id="85681"/>
    <lineage>
        <taxon>Eukaryota</taxon>
        <taxon>Viridiplantae</taxon>
        <taxon>Streptophyta</taxon>
        <taxon>Embryophyta</taxon>
        <taxon>Tracheophyta</taxon>
        <taxon>Spermatophyta</taxon>
        <taxon>Magnoliopsida</taxon>
        <taxon>eudicotyledons</taxon>
        <taxon>Gunneridae</taxon>
        <taxon>Pentapetalae</taxon>
        <taxon>rosids</taxon>
        <taxon>malvids</taxon>
        <taxon>Sapindales</taxon>
        <taxon>Rutaceae</taxon>
        <taxon>Aurantioideae</taxon>
        <taxon>Citrus</taxon>
    </lineage>
</organism>
<evidence type="ECO:0000313" key="1">
    <source>
        <dbReference type="EMBL" id="ESR39316.1"/>
    </source>
</evidence>
<gene>
    <name evidence="1" type="ORF">CICLE_v10026900mg</name>
</gene>
<sequence>MSYDSSVHHPSSYSHHGHTLRQWVHLELYSFLFFFFSRQTLYSSDSRVLREALIEKDKKIKKNIYSSKF</sequence>